<dbReference type="AlphaFoldDB" id="A0AAJ1BC54"/>
<dbReference type="InterPro" id="IPR012340">
    <property type="entry name" value="NA-bd_OB-fold"/>
</dbReference>
<organism evidence="5 6">
    <name type="scientific">Varibaculum cambriense</name>
    <dbReference type="NCBI Taxonomy" id="184870"/>
    <lineage>
        <taxon>Bacteria</taxon>
        <taxon>Bacillati</taxon>
        <taxon>Actinomycetota</taxon>
        <taxon>Actinomycetes</taxon>
        <taxon>Actinomycetales</taxon>
        <taxon>Actinomycetaceae</taxon>
        <taxon>Varibaculum</taxon>
    </lineage>
</organism>
<dbReference type="GO" id="GO:0003697">
    <property type="term" value="F:single-stranded DNA binding"/>
    <property type="evidence" value="ECO:0007669"/>
    <property type="project" value="UniProtKB-UniRule"/>
</dbReference>
<evidence type="ECO:0000313" key="5">
    <source>
        <dbReference type="EMBL" id="MCG4618178.1"/>
    </source>
</evidence>
<dbReference type="GO" id="GO:0006260">
    <property type="term" value="P:DNA replication"/>
    <property type="evidence" value="ECO:0007669"/>
    <property type="project" value="InterPro"/>
</dbReference>
<evidence type="ECO:0000313" key="6">
    <source>
        <dbReference type="Proteomes" id="UP001200537"/>
    </source>
</evidence>
<dbReference type="Gene3D" id="2.40.50.140">
    <property type="entry name" value="Nucleic acid-binding proteins"/>
    <property type="match status" value="1"/>
</dbReference>
<dbReference type="Pfam" id="PF00436">
    <property type="entry name" value="SSB"/>
    <property type="match status" value="1"/>
</dbReference>
<dbReference type="PANTHER" id="PTHR10302">
    <property type="entry name" value="SINGLE-STRANDED DNA-BINDING PROTEIN"/>
    <property type="match status" value="1"/>
</dbReference>
<proteinExistence type="inferred from homology"/>
<dbReference type="EMBL" id="JAKNHJ010000012">
    <property type="protein sequence ID" value="MCG4618178.1"/>
    <property type="molecule type" value="Genomic_DNA"/>
</dbReference>
<dbReference type="PANTHER" id="PTHR10302:SF27">
    <property type="entry name" value="SINGLE-STRANDED DNA-BINDING PROTEIN"/>
    <property type="match status" value="1"/>
</dbReference>
<dbReference type="RefSeq" id="WP_024059629.1">
    <property type="nucleotide sequence ID" value="NZ_JAGZVZ010000007.1"/>
</dbReference>
<dbReference type="NCBIfam" id="TIGR00621">
    <property type="entry name" value="ssb"/>
    <property type="match status" value="1"/>
</dbReference>
<dbReference type="InterPro" id="IPR011344">
    <property type="entry name" value="ssDNA-bd"/>
</dbReference>
<dbReference type="InterPro" id="IPR000424">
    <property type="entry name" value="Primosome_PriB/ssb"/>
</dbReference>
<accession>A0AAJ1BC54</accession>
<dbReference type="HAMAP" id="MF_00984">
    <property type="entry name" value="SSB"/>
    <property type="match status" value="1"/>
</dbReference>
<evidence type="ECO:0000256" key="3">
    <source>
        <dbReference type="RuleBase" id="RU000524"/>
    </source>
</evidence>
<evidence type="ECO:0000256" key="4">
    <source>
        <dbReference type="SAM" id="MobiDB-lite"/>
    </source>
</evidence>
<comment type="caution">
    <text evidence="2">Lacks conserved residue(s) required for the propagation of feature annotation.</text>
</comment>
<protein>
    <recommendedName>
        <fullName evidence="2 3">Single-stranded DNA-binding protein</fullName>
        <shortName evidence="2">SSB</shortName>
    </recommendedName>
</protein>
<feature type="region of interest" description="Disordered" evidence="4">
    <location>
        <begin position="147"/>
        <end position="191"/>
    </location>
</feature>
<comment type="subunit">
    <text evidence="2">Homotetramer.</text>
</comment>
<dbReference type="CDD" id="cd04496">
    <property type="entry name" value="SSB_OBF"/>
    <property type="match status" value="1"/>
</dbReference>
<sequence>MAGETQITVIGNLTADPELRYTAQSVPVASFTVASTPRTYNRASGQWEDGTAMFLRCSAWREMAENIAESLTKGMRVIVHGRLQQRNWERDGQNRSSIEIQVDEIGPSLRYAQAQVTRIPRSGAGGFNQGGQGGFGAGAPAGNFNQGGGFNGGAAQNLGTGSMAAAQPAGDDNPWAAPATSDNGEDNEPPF</sequence>
<evidence type="ECO:0000256" key="1">
    <source>
        <dbReference type="ARBA" id="ARBA00023125"/>
    </source>
</evidence>
<evidence type="ECO:0000256" key="2">
    <source>
        <dbReference type="HAMAP-Rule" id="MF_00984"/>
    </source>
</evidence>
<name>A0AAJ1BC54_9ACTO</name>
<dbReference type="GO" id="GO:0009295">
    <property type="term" value="C:nucleoid"/>
    <property type="evidence" value="ECO:0007669"/>
    <property type="project" value="TreeGrafter"/>
</dbReference>
<dbReference type="SUPFAM" id="SSF50249">
    <property type="entry name" value="Nucleic acid-binding proteins"/>
    <property type="match status" value="1"/>
</dbReference>
<dbReference type="NCBIfam" id="NF005851">
    <property type="entry name" value="PRK07772.1"/>
    <property type="match status" value="1"/>
</dbReference>
<keyword evidence="1 2" id="KW-0238">DNA-binding</keyword>
<reference evidence="5" key="1">
    <citation type="submission" date="2022-01" db="EMBL/GenBank/DDBJ databases">
        <title>Collection of gut derived symbiotic bacterial strains cultured from healthy donors.</title>
        <authorList>
            <person name="Lin H."/>
            <person name="Kohout C."/>
            <person name="Waligurski E."/>
            <person name="Pamer E.G."/>
        </authorList>
    </citation>
    <scope>NUCLEOTIDE SEQUENCE</scope>
    <source>
        <strain evidence="5">DFI.7.46</strain>
    </source>
</reference>
<gene>
    <name evidence="5" type="ORF">L0M99_06690</name>
</gene>
<comment type="caution">
    <text evidence="5">The sequence shown here is derived from an EMBL/GenBank/DDBJ whole genome shotgun (WGS) entry which is preliminary data.</text>
</comment>
<dbReference type="Proteomes" id="UP001200537">
    <property type="component" value="Unassembled WGS sequence"/>
</dbReference>
<dbReference type="PROSITE" id="PS50935">
    <property type="entry name" value="SSB"/>
    <property type="match status" value="1"/>
</dbReference>